<dbReference type="EMBL" id="BPVZ01000155">
    <property type="protein sequence ID" value="GKV42021.1"/>
    <property type="molecule type" value="Genomic_DNA"/>
</dbReference>
<gene>
    <name evidence="1" type="ORF">SLEP1_g49479</name>
</gene>
<reference evidence="1 2" key="1">
    <citation type="journal article" date="2021" name="Commun. Biol.">
        <title>The genome of Shorea leprosula (Dipterocarpaceae) highlights the ecological relevance of drought in aseasonal tropical rainforests.</title>
        <authorList>
            <person name="Ng K.K.S."/>
            <person name="Kobayashi M.J."/>
            <person name="Fawcett J.A."/>
            <person name="Hatakeyama M."/>
            <person name="Paape T."/>
            <person name="Ng C.H."/>
            <person name="Ang C.C."/>
            <person name="Tnah L.H."/>
            <person name="Lee C.T."/>
            <person name="Nishiyama T."/>
            <person name="Sese J."/>
            <person name="O'Brien M.J."/>
            <person name="Copetti D."/>
            <person name="Mohd Noor M.I."/>
            <person name="Ong R.C."/>
            <person name="Putra M."/>
            <person name="Sireger I.Z."/>
            <person name="Indrioko S."/>
            <person name="Kosugi Y."/>
            <person name="Izuno A."/>
            <person name="Isagi Y."/>
            <person name="Lee S.L."/>
            <person name="Shimizu K.K."/>
        </authorList>
    </citation>
    <scope>NUCLEOTIDE SEQUENCE [LARGE SCALE GENOMIC DNA]</scope>
    <source>
        <strain evidence="1">214</strain>
    </source>
</reference>
<organism evidence="1 2">
    <name type="scientific">Rubroshorea leprosula</name>
    <dbReference type="NCBI Taxonomy" id="152421"/>
    <lineage>
        <taxon>Eukaryota</taxon>
        <taxon>Viridiplantae</taxon>
        <taxon>Streptophyta</taxon>
        <taxon>Embryophyta</taxon>
        <taxon>Tracheophyta</taxon>
        <taxon>Spermatophyta</taxon>
        <taxon>Magnoliopsida</taxon>
        <taxon>eudicotyledons</taxon>
        <taxon>Gunneridae</taxon>
        <taxon>Pentapetalae</taxon>
        <taxon>rosids</taxon>
        <taxon>malvids</taxon>
        <taxon>Malvales</taxon>
        <taxon>Dipterocarpaceae</taxon>
        <taxon>Rubroshorea</taxon>
    </lineage>
</organism>
<dbReference type="AlphaFoldDB" id="A0AAV5LWX6"/>
<name>A0AAV5LWX6_9ROSI</name>
<protein>
    <submittedName>
        <fullName evidence="1">Uncharacterized protein</fullName>
    </submittedName>
</protein>
<comment type="caution">
    <text evidence="1">The sequence shown here is derived from an EMBL/GenBank/DDBJ whole genome shotgun (WGS) entry which is preliminary data.</text>
</comment>
<dbReference type="Proteomes" id="UP001054252">
    <property type="component" value="Unassembled WGS sequence"/>
</dbReference>
<accession>A0AAV5LWX6</accession>
<keyword evidence="2" id="KW-1185">Reference proteome</keyword>
<evidence type="ECO:0000313" key="2">
    <source>
        <dbReference type="Proteomes" id="UP001054252"/>
    </source>
</evidence>
<evidence type="ECO:0000313" key="1">
    <source>
        <dbReference type="EMBL" id="GKV42021.1"/>
    </source>
</evidence>
<sequence>MEGAVLLRKLCAQCIIQEYKLLVSSGERKLAAATL</sequence>
<proteinExistence type="predicted"/>